<evidence type="ECO:0000313" key="3">
    <source>
        <dbReference type="RefSeq" id="XP_064075860.1"/>
    </source>
</evidence>
<name>A0ABM4AX36_VANTA</name>
<reference evidence="3" key="1">
    <citation type="submission" date="2025-08" db="UniProtKB">
        <authorList>
            <consortium name="RefSeq"/>
        </authorList>
    </citation>
    <scope>IDENTIFICATION</scope>
    <source>
        <tissue evidence="3">Whole body</tissue>
    </source>
</reference>
<dbReference type="InterPro" id="IPR029000">
    <property type="entry name" value="Cyclophilin-like_dom_sf"/>
</dbReference>
<feature type="domain" description="PPIase cyclophilin-type" evidence="1">
    <location>
        <begin position="206"/>
        <end position="356"/>
    </location>
</feature>
<dbReference type="PANTHER" id="PTHR11071">
    <property type="entry name" value="PEPTIDYL-PROLYL CIS-TRANS ISOMERASE"/>
    <property type="match status" value="1"/>
</dbReference>
<dbReference type="GeneID" id="113395263"/>
<gene>
    <name evidence="3" type="primary">LOC113395263</name>
</gene>
<dbReference type="PANTHER" id="PTHR11071:SF561">
    <property type="entry name" value="PEPTIDYL-PROLYL CIS-TRANS ISOMERASE D-RELATED"/>
    <property type="match status" value="1"/>
</dbReference>
<evidence type="ECO:0000313" key="2">
    <source>
        <dbReference type="Proteomes" id="UP001652626"/>
    </source>
</evidence>
<sequence length="377" mass="43693">MTLMGVILKKVRSRDSVGNDYGSPPPEIDETLLRRNKIKKRTKKEARVRAIVDSSSPYYNELQMYRSLRDWKHRIQKIYLDNIRILFAIVKAYLNGGWLDSHWSKPTSLRNQYHYHRVRMYEVVNRENKEIYKRIKETNARVVPTTALNKAWTRNKQDIIRMSKNQFILFPVQQLETIEDVAFKASNEVERPRANITLRMRDAAIIGTMIVELFVDVCPATCQLFLELLDGDGLGYGYVGTQFFRKVPGLYWSGGDVVHNNGFGCYAQRGRVRPITAENYHFSHSMPGLLSMRVMSDELVCGVFNITFKPLPQFDLKNVVFGRIIRPCSTYEVIRTLGSPLNSHPIIEIAATGRKVDKRFIRGTLNTKLQTNFKMYK</sequence>
<dbReference type="PROSITE" id="PS50072">
    <property type="entry name" value="CSA_PPIASE_2"/>
    <property type="match status" value="1"/>
</dbReference>
<dbReference type="SUPFAM" id="SSF50891">
    <property type="entry name" value="Cyclophilin-like"/>
    <property type="match status" value="1"/>
</dbReference>
<evidence type="ECO:0000259" key="1">
    <source>
        <dbReference type="PROSITE" id="PS50072"/>
    </source>
</evidence>
<protein>
    <submittedName>
        <fullName evidence="3">Uncharacterized protein LOC113395263</fullName>
    </submittedName>
</protein>
<dbReference type="RefSeq" id="XP_064075860.1">
    <property type="nucleotide sequence ID" value="XM_064219790.1"/>
</dbReference>
<dbReference type="Pfam" id="PF00160">
    <property type="entry name" value="Pro_isomerase"/>
    <property type="match status" value="1"/>
</dbReference>
<dbReference type="Gene3D" id="2.40.100.10">
    <property type="entry name" value="Cyclophilin-like"/>
    <property type="match status" value="1"/>
</dbReference>
<dbReference type="InterPro" id="IPR002130">
    <property type="entry name" value="Cyclophilin-type_PPIase_dom"/>
</dbReference>
<keyword evidence="2" id="KW-1185">Reference proteome</keyword>
<organism evidence="2 3">
    <name type="scientific">Vanessa tameamea</name>
    <name type="common">Kamehameha butterfly</name>
    <dbReference type="NCBI Taxonomy" id="334116"/>
    <lineage>
        <taxon>Eukaryota</taxon>
        <taxon>Metazoa</taxon>
        <taxon>Ecdysozoa</taxon>
        <taxon>Arthropoda</taxon>
        <taxon>Hexapoda</taxon>
        <taxon>Insecta</taxon>
        <taxon>Pterygota</taxon>
        <taxon>Neoptera</taxon>
        <taxon>Endopterygota</taxon>
        <taxon>Lepidoptera</taxon>
        <taxon>Glossata</taxon>
        <taxon>Ditrysia</taxon>
        <taxon>Papilionoidea</taxon>
        <taxon>Nymphalidae</taxon>
        <taxon>Nymphalinae</taxon>
        <taxon>Vanessa</taxon>
    </lineage>
</organism>
<accession>A0ABM4AX36</accession>
<dbReference type="Proteomes" id="UP001652626">
    <property type="component" value="Chromosome 29"/>
</dbReference>
<proteinExistence type="predicted"/>